<dbReference type="OrthoDB" id="6378313at2759"/>
<protein>
    <submittedName>
        <fullName evidence="1">Uncharacterized protein</fullName>
    </submittedName>
</protein>
<name>A0A164P916_9CRUS</name>
<gene>
    <name evidence="1" type="ORF">APZ42_029869</name>
</gene>
<evidence type="ECO:0000313" key="2">
    <source>
        <dbReference type="Proteomes" id="UP000076858"/>
    </source>
</evidence>
<comment type="caution">
    <text evidence="1">The sequence shown here is derived from an EMBL/GenBank/DDBJ whole genome shotgun (WGS) entry which is preliminary data.</text>
</comment>
<reference evidence="1 2" key="1">
    <citation type="submission" date="2016-03" db="EMBL/GenBank/DDBJ databases">
        <title>EvidentialGene: Evidence-directed Construction of Genes on Genomes.</title>
        <authorList>
            <person name="Gilbert D.G."/>
            <person name="Choi J.-H."/>
            <person name="Mockaitis K."/>
            <person name="Colbourne J."/>
            <person name="Pfrender M."/>
        </authorList>
    </citation>
    <scope>NUCLEOTIDE SEQUENCE [LARGE SCALE GENOMIC DNA]</scope>
    <source>
        <strain evidence="1 2">Xinb3</strain>
        <tissue evidence="1">Complete organism</tissue>
    </source>
</reference>
<dbReference type="InterPro" id="IPR005312">
    <property type="entry name" value="DUF1759"/>
</dbReference>
<dbReference type="PANTHER" id="PTHR22954:SF3">
    <property type="entry name" value="PROTEIN CBG08539"/>
    <property type="match status" value="1"/>
</dbReference>
<dbReference type="Pfam" id="PF03564">
    <property type="entry name" value="DUF1759"/>
    <property type="match status" value="1"/>
</dbReference>
<dbReference type="EMBL" id="LRGB01002664">
    <property type="protein sequence ID" value="KZS06622.1"/>
    <property type="molecule type" value="Genomic_DNA"/>
</dbReference>
<evidence type="ECO:0000313" key="1">
    <source>
        <dbReference type="EMBL" id="KZS06622.1"/>
    </source>
</evidence>
<accession>A0A164P916</accession>
<keyword evidence="2" id="KW-1185">Reference proteome</keyword>
<dbReference type="AlphaFoldDB" id="A0A164P916"/>
<organism evidence="1 2">
    <name type="scientific">Daphnia magna</name>
    <dbReference type="NCBI Taxonomy" id="35525"/>
    <lineage>
        <taxon>Eukaryota</taxon>
        <taxon>Metazoa</taxon>
        <taxon>Ecdysozoa</taxon>
        <taxon>Arthropoda</taxon>
        <taxon>Crustacea</taxon>
        <taxon>Branchiopoda</taxon>
        <taxon>Diplostraca</taxon>
        <taxon>Cladocera</taxon>
        <taxon>Anomopoda</taxon>
        <taxon>Daphniidae</taxon>
        <taxon>Daphnia</taxon>
    </lineage>
</organism>
<dbReference type="Proteomes" id="UP000076858">
    <property type="component" value="Unassembled WGS sequence"/>
</dbReference>
<dbReference type="PANTHER" id="PTHR22954">
    <property type="entry name" value="RETROVIRAL PROTEASE-RELATED"/>
    <property type="match status" value="1"/>
</dbReference>
<proteinExistence type="predicted"/>
<sequence>MSVVLALAKNKREEYKRQLDAEFQDQQRKDEQKREVDRSKLLHDLLTQQQQIFAAQFLQQQQAYTQPIQQLIAQNQATAQMAAADAPAPVAPIPAPQSTRLPQRQIKHFKGDILQWRSFWESFNASIHSSTMSDVRKFDYLKEYLKGEAYLCVENLELTAANYNIAIAELKRVYAKPKALIQTHLCKFDNLAPVRSMTDVSVLRRLQLTVQSHINALETLGVQKDTFGGLLGKKLIKLVPAELQKDGDKICTHRKQCPNECHGICLQCKHLRRSRGENRNGYGGRSNGKETMAILFIDDGSHRSWVTRSISKSLNLKIVAVENIGTRVFKQRKPNPVEQINAVELAVRGTWKGAHSSK</sequence>